<dbReference type="GO" id="GO:0043235">
    <property type="term" value="C:receptor complex"/>
    <property type="evidence" value="ECO:0007669"/>
    <property type="project" value="TreeGrafter"/>
</dbReference>
<evidence type="ECO:0000259" key="15">
    <source>
        <dbReference type="PROSITE" id="PS50070"/>
    </source>
</evidence>
<evidence type="ECO:0000256" key="12">
    <source>
        <dbReference type="SAM" id="Phobius"/>
    </source>
</evidence>
<feature type="transmembrane region" description="Helical" evidence="12">
    <location>
        <begin position="272"/>
        <end position="295"/>
    </location>
</feature>
<dbReference type="InterPro" id="IPR002011">
    <property type="entry name" value="Tyr_kinase_rcpt_2_CS"/>
</dbReference>
<feature type="compositionally biased region" description="Low complexity" evidence="11">
    <location>
        <begin position="672"/>
        <end position="682"/>
    </location>
</feature>
<reference evidence="16" key="1">
    <citation type="submission" date="2021-06" db="EMBL/GenBank/DDBJ databases">
        <authorList>
            <person name="Hodson N. C."/>
            <person name="Mongue J. A."/>
            <person name="Jaron S. K."/>
        </authorList>
    </citation>
    <scope>NUCLEOTIDE SEQUENCE</scope>
</reference>
<dbReference type="CDD" id="cd00108">
    <property type="entry name" value="KR"/>
    <property type="match status" value="1"/>
</dbReference>
<feature type="domain" description="Kringle" evidence="15">
    <location>
        <begin position="188"/>
        <end position="263"/>
    </location>
</feature>
<evidence type="ECO:0000256" key="8">
    <source>
        <dbReference type="ARBA" id="ARBA00051243"/>
    </source>
</evidence>
<dbReference type="PROSITE" id="PS00109">
    <property type="entry name" value="PROTEIN_KINASE_TYR"/>
    <property type="match status" value="1"/>
</dbReference>
<feature type="domain" description="Protein kinase" evidence="13">
    <location>
        <begin position="339"/>
        <end position="612"/>
    </location>
</feature>
<dbReference type="EMBL" id="CAJVCH010571239">
    <property type="protein sequence ID" value="CAG7837003.1"/>
    <property type="molecule type" value="Genomic_DNA"/>
</dbReference>
<keyword evidence="12" id="KW-0812">Transmembrane</keyword>
<keyword evidence="7" id="KW-1015">Disulfide bond</keyword>
<dbReference type="GO" id="GO:0017147">
    <property type="term" value="F:Wnt-protein binding"/>
    <property type="evidence" value="ECO:0007669"/>
    <property type="project" value="TreeGrafter"/>
</dbReference>
<dbReference type="InterPro" id="IPR020067">
    <property type="entry name" value="Frizzled_dom"/>
</dbReference>
<dbReference type="Pfam" id="PF07714">
    <property type="entry name" value="PK_Tyr_Ser-Thr"/>
    <property type="match status" value="1"/>
</dbReference>
<keyword evidence="9" id="KW-0420">Kringle</keyword>
<name>A0A8J2LK21_9HEXA</name>
<organism evidence="16 17">
    <name type="scientific">Allacma fusca</name>
    <dbReference type="NCBI Taxonomy" id="39272"/>
    <lineage>
        <taxon>Eukaryota</taxon>
        <taxon>Metazoa</taxon>
        <taxon>Ecdysozoa</taxon>
        <taxon>Arthropoda</taxon>
        <taxon>Hexapoda</taxon>
        <taxon>Collembola</taxon>
        <taxon>Symphypleona</taxon>
        <taxon>Sminthuridae</taxon>
        <taxon>Allacma</taxon>
    </lineage>
</organism>
<feature type="compositionally biased region" description="Low complexity" evidence="11">
    <location>
        <begin position="641"/>
        <end position="665"/>
    </location>
</feature>
<feature type="binding site" evidence="10">
    <location>
        <position position="372"/>
    </location>
    <ligand>
        <name>ATP</name>
        <dbReference type="ChEBI" id="CHEBI:30616"/>
    </ligand>
</feature>
<dbReference type="OrthoDB" id="10005095at2759"/>
<feature type="compositionally biased region" description="Polar residues" evidence="11">
    <location>
        <begin position="759"/>
        <end position="773"/>
    </location>
</feature>
<dbReference type="PROSITE" id="PS50011">
    <property type="entry name" value="PROTEIN_KINASE_DOM"/>
    <property type="match status" value="1"/>
</dbReference>
<dbReference type="GO" id="GO:0005886">
    <property type="term" value="C:plasma membrane"/>
    <property type="evidence" value="ECO:0007669"/>
    <property type="project" value="TreeGrafter"/>
</dbReference>
<comment type="caution">
    <text evidence="16">The sequence shown here is derived from an EMBL/GenBank/DDBJ whole genome shotgun (WGS) entry which is preliminary data.</text>
</comment>
<evidence type="ECO:0000256" key="11">
    <source>
        <dbReference type="SAM" id="MobiDB-lite"/>
    </source>
</evidence>
<evidence type="ECO:0008006" key="18">
    <source>
        <dbReference type="Google" id="ProtNLM"/>
    </source>
</evidence>
<keyword evidence="3 10" id="KW-0547">Nucleotide-binding</keyword>
<evidence type="ECO:0000313" key="17">
    <source>
        <dbReference type="Proteomes" id="UP000708208"/>
    </source>
</evidence>
<feature type="compositionally biased region" description="Polar residues" evidence="11">
    <location>
        <begin position="683"/>
        <end position="703"/>
    </location>
</feature>
<evidence type="ECO:0000256" key="4">
    <source>
        <dbReference type="ARBA" id="ARBA00022777"/>
    </source>
</evidence>
<dbReference type="PANTHER" id="PTHR24416:SF611">
    <property type="entry name" value="TYROSINE-PROTEIN KINASE TRANSMEMBRANE RECEPTOR ROR"/>
    <property type="match status" value="1"/>
</dbReference>
<dbReference type="PROSITE" id="PS00021">
    <property type="entry name" value="KRINGLE_1"/>
    <property type="match status" value="1"/>
</dbReference>
<dbReference type="SMART" id="SM00130">
    <property type="entry name" value="KR"/>
    <property type="match status" value="1"/>
</dbReference>
<comment type="caution">
    <text evidence="9">Lacks conserved residue(s) required for the propagation of feature annotation.</text>
</comment>
<dbReference type="PROSITE" id="PS50038">
    <property type="entry name" value="FZ"/>
    <property type="match status" value="1"/>
</dbReference>
<proteinExistence type="predicted"/>
<dbReference type="PROSITE" id="PS00239">
    <property type="entry name" value="RECEPTOR_TYR_KIN_II"/>
    <property type="match status" value="1"/>
</dbReference>
<feature type="compositionally biased region" description="Polar residues" evidence="11">
    <location>
        <begin position="17"/>
        <end position="27"/>
    </location>
</feature>
<dbReference type="PANTHER" id="PTHR24416">
    <property type="entry name" value="TYROSINE-PROTEIN KINASE RECEPTOR"/>
    <property type="match status" value="1"/>
</dbReference>
<dbReference type="InterPro" id="IPR001245">
    <property type="entry name" value="Ser-Thr/Tyr_kinase_cat_dom"/>
</dbReference>
<feature type="domain" description="FZ" evidence="14">
    <location>
        <begin position="33"/>
        <end position="174"/>
    </location>
</feature>
<evidence type="ECO:0000256" key="6">
    <source>
        <dbReference type="ARBA" id="ARBA00023137"/>
    </source>
</evidence>
<keyword evidence="5 10" id="KW-0067">ATP-binding</keyword>
<dbReference type="SMART" id="SM00219">
    <property type="entry name" value="TyrKc"/>
    <property type="match status" value="1"/>
</dbReference>
<feature type="region of interest" description="Disordered" evidence="11">
    <location>
        <begin position="14"/>
        <end position="34"/>
    </location>
</feature>
<gene>
    <name evidence="16" type="ORF">AFUS01_LOCUS46183</name>
</gene>
<keyword evidence="12" id="KW-1133">Transmembrane helix</keyword>
<evidence type="ECO:0000256" key="1">
    <source>
        <dbReference type="ARBA" id="ARBA00004167"/>
    </source>
</evidence>
<feature type="region of interest" description="Disordered" evidence="11">
    <location>
        <begin position="751"/>
        <end position="779"/>
    </location>
</feature>
<dbReference type="GO" id="GO:0005524">
    <property type="term" value="F:ATP binding"/>
    <property type="evidence" value="ECO:0007669"/>
    <property type="project" value="UniProtKB-UniRule"/>
</dbReference>
<evidence type="ECO:0000259" key="14">
    <source>
        <dbReference type="PROSITE" id="PS50038"/>
    </source>
</evidence>
<dbReference type="InterPro" id="IPR000719">
    <property type="entry name" value="Prot_kinase_dom"/>
</dbReference>
<dbReference type="Pfam" id="PF01392">
    <property type="entry name" value="Fz"/>
    <property type="match status" value="1"/>
</dbReference>
<comment type="catalytic activity">
    <reaction evidence="8">
        <text>L-tyrosyl-[protein] + ATP = O-phospho-L-tyrosyl-[protein] + ADP + H(+)</text>
        <dbReference type="Rhea" id="RHEA:10596"/>
        <dbReference type="Rhea" id="RHEA-COMP:10136"/>
        <dbReference type="Rhea" id="RHEA-COMP:20101"/>
        <dbReference type="ChEBI" id="CHEBI:15378"/>
        <dbReference type="ChEBI" id="CHEBI:30616"/>
        <dbReference type="ChEBI" id="CHEBI:46858"/>
        <dbReference type="ChEBI" id="CHEBI:61978"/>
        <dbReference type="ChEBI" id="CHEBI:456216"/>
        <dbReference type="EC" id="2.7.10.1"/>
    </reaction>
</comment>
<keyword evidence="12" id="KW-0472">Membrane</keyword>
<dbReference type="InterPro" id="IPR020635">
    <property type="entry name" value="Tyr_kinase_cat_dom"/>
</dbReference>
<evidence type="ECO:0000256" key="3">
    <source>
        <dbReference type="ARBA" id="ARBA00022741"/>
    </source>
</evidence>
<evidence type="ECO:0000256" key="7">
    <source>
        <dbReference type="ARBA" id="ARBA00023157"/>
    </source>
</evidence>
<dbReference type="Proteomes" id="UP000708208">
    <property type="component" value="Unassembled WGS sequence"/>
</dbReference>
<dbReference type="InterPro" id="IPR041775">
    <property type="entry name" value="Ror-like_CRD"/>
</dbReference>
<comment type="subcellular location">
    <subcellularLocation>
        <location evidence="1">Membrane</location>
        <topology evidence="1">Single-pass membrane protein</topology>
    </subcellularLocation>
</comment>
<dbReference type="Pfam" id="PF00051">
    <property type="entry name" value="Kringle"/>
    <property type="match status" value="1"/>
</dbReference>
<dbReference type="FunFam" id="1.10.510.10:FF:000116">
    <property type="entry name" value="inactive tyrosine-protein kinase transmembrane receptor ROR1"/>
    <property type="match status" value="1"/>
</dbReference>
<sequence>MIIHRIDSFHHVPMMANTGTGSGKQSNPQPPKDGEGICQTYTGTVCRQFIGKRLIYVQSKENQNTTESKLKEASVIIGQSADIAARCSDFALPSLCYSAFPLCPDYIENPEEHTTFVAPRRLCRDECELLEHDLCRQEYILAKRHPLIGQQLPIPECGELPPLGSTESDICIPLGLPHLTPIIVEDHNCYVGNGQTYRGTVKEAESGDLCKPWNHQNKFKSSEYAELMGGHNYCRNPGGTEHAPWCFSDSENFRKEPCNIPQCGIFGLETKVWLIGAGGVAAVVLLLLLLLLICCCRRGCKSRKSTGKSISSIGSMQALEMNSLKLGQIKAPEISISNVQFYQELGEGAFGKVYKGDAILRLSETPVCVAIKTLKASATTKTKQDFFREVDLMSELKHPNIVCLLGVVTKEDPRCMLFEYMTQGDMHEFLMAHSPRTENSDEYEAVSLLEQNEMLLMSTQIAAGMDYLAAHHYVHRDLAARNCLVGEGLIVKISDFGLSRDIYSSDYYRIQSKTLLPVRWMPPESILYGKFTTDSDVWSFGVVLWEIYSYGQQPYCGYSNQEVIEMIRMRQQLLCPEMCPPRMYALMLECWAEIPHRRPPFEELHLRLKQWLLPLLPSTQPAANSLNSHYSYNKGSLSCTSNNSVSSHQSSTGPSNNTNSTNVSNMIPVWSQHQPQTPQQGQSNHSYPRTPQQFQNPKAGYNNSNMSPSSCVAYQSTPIVHCPINCGPGGRFSPQHSMQTLTPTMNHNHTYHGHHGQRSHGNGQQMMNVNSSKGRNHSPYKVLMESKATNI</sequence>
<evidence type="ECO:0000256" key="10">
    <source>
        <dbReference type="PROSITE-ProRule" id="PRU10141"/>
    </source>
</evidence>
<dbReference type="GO" id="GO:0007169">
    <property type="term" value="P:cell surface receptor protein tyrosine kinase signaling pathway"/>
    <property type="evidence" value="ECO:0007669"/>
    <property type="project" value="InterPro"/>
</dbReference>
<dbReference type="InterPro" id="IPR017441">
    <property type="entry name" value="Protein_kinase_ATP_BS"/>
</dbReference>
<protein>
    <recommendedName>
        <fullName evidence="18">Tyrosine-protein kinase receptor</fullName>
    </recommendedName>
</protein>
<feature type="region of interest" description="Disordered" evidence="11">
    <location>
        <begin position="641"/>
        <end position="703"/>
    </location>
</feature>
<dbReference type="InterPro" id="IPR000001">
    <property type="entry name" value="Kringle"/>
</dbReference>
<dbReference type="InterPro" id="IPR018056">
    <property type="entry name" value="Kringle_CS"/>
</dbReference>
<keyword evidence="17" id="KW-1185">Reference proteome</keyword>
<keyword evidence="2" id="KW-0808">Transferase</keyword>
<evidence type="ECO:0000256" key="9">
    <source>
        <dbReference type="PROSITE-ProRule" id="PRU00121"/>
    </source>
</evidence>
<dbReference type="CDD" id="cd05048">
    <property type="entry name" value="PTKc_Ror"/>
    <property type="match status" value="1"/>
</dbReference>
<evidence type="ECO:0000256" key="2">
    <source>
        <dbReference type="ARBA" id="ARBA00022679"/>
    </source>
</evidence>
<evidence type="ECO:0000256" key="5">
    <source>
        <dbReference type="ARBA" id="ARBA00022840"/>
    </source>
</evidence>
<dbReference type="GO" id="GO:0004714">
    <property type="term" value="F:transmembrane receptor protein tyrosine kinase activity"/>
    <property type="evidence" value="ECO:0007669"/>
    <property type="project" value="UniProtKB-EC"/>
</dbReference>
<dbReference type="CDD" id="cd07459">
    <property type="entry name" value="CRD_TK_ROR_like"/>
    <property type="match status" value="1"/>
</dbReference>
<dbReference type="InterPro" id="IPR050122">
    <property type="entry name" value="RTK"/>
</dbReference>
<evidence type="ECO:0000259" key="13">
    <source>
        <dbReference type="PROSITE" id="PS50011"/>
    </source>
</evidence>
<dbReference type="PROSITE" id="PS50070">
    <property type="entry name" value="KRINGLE_2"/>
    <property type="match status" value="1"/>
</dbReference>
<accession>A0A8J2LK21</accession>
<keyword evidence="6" id="KW-0829">Tyrosine-protein kinase</keyword>
<dbReference type="InterPro" id="IPR008266">
    <property type="entry name" value="Tyr_kinase_AS"/>
</dbReference>
<evidence type="ECO:0000313" key="16">
    <source>
        <dbReference type="EMBL" id="CAG7837003.1"/>
    </source>
</evidence>
<keyword evidence="4" id="KW-0418">Kinase</keyword>
<dbReference type="AlphaFoldDB" id="A0A8J2LK21"/>
<dbReference type="FunFam" id="3.30.200.20:FF:000139">
    <property type="entry name" value="inactive tyrosine-protein kinase transmembrane receptor ROR1"/>
    <property type="match status" value="1"/>
</dbReference>
<dbReference type="PROSITE" id="PS00107">
    <property type="entry name" value="PROTEIN_KINASE_ATP"/>
    <property type="match status" value="1"/>
</dbReference>